<evidence type="ECO:0000313" key="2">
    <source>
        <dbReference type="EMBL" id="MEY8039973.1"/>
    </source>
</evidence>
<evidence type="ECO:0000313" key="3">
    <source>
        <dbReference type="Proteomes" id="UP001564626"/>
    </source>
</evidence>
<protein>
    <submittedName>
        <fullName evidence="2">Uncharacterized protein</fullName>
    </submittedName>
</protein>
<sequence length="59" mass="6045">MPSHVVSGNAVAPQSPAEGGRACPVPIDLIALRGPWGVRRPKRQLGSTGVVSADVVSRS</sequence>
<organism evidence="2 3">
    <name type="scientific">Saccharopolyspora cebuensis</name>
    <dbReference type="NCBI Taxonomy" id="418759"/>
    <lineage>
        <taxon>Bacteria</taxon>
        <taxon>Bacillati</taxon>
        <taxon>Actinomycetota</taxon>
        <taxon>Actinomycetes</taxon>
        <taxon>Pseudonocardiales</taxon>
        <taxon>Pseudonocardiaceae</taxon>
        <taxon>Saccharopolyspora</taxon>
    </lineage>
</organism>
<reference evidence="2 3" key="1">
    <citation type="submission" date="2024-08" db="EMBL/GenBank/DDBJ databases">
        <title>Genome mining of Saccharopolyspora cebuensis PGLac3 from Nigerian medicinal plant.</title>
        <authorList>
            <person name="Ezeobiora C.E."/>
            <person name="Igbokwe N.H."/>
            <person name="Amin D.H."/>
            <person name="Mendie U.E."/>
        </authorList>
    </citation>
    <scope>NUCLEOTIDE SEQUENCE [LARGE SCALE GENOMIC DNA]</scope>
    <source>
        <strain evidence="2 3">PGLac3</strain>
    </source>
</reference>
<proteinExistence type="predicted"/>
<dbReference type="EMBL" id="JBGEHV010000016">
    <property type="protein sequence ID" value="MEY8039973.1"/>
    <property type="molecule type" value="Genomic_DNA"/>
</dbReference>
<accession>A0ABV4CG12</accession>
<name>A0ABV4CG12_9PSEU</name>
<comment type="caution">
    <text evidence="2">The sequence shown here is derived from an EMBL/GenBank/DDBJ whole genome shotgun (WGS) entry which is preliminary data.</text>
</comment>
<dbReference type="Proteomes" id="UP001564626">
    <property type="component" value="Unassembled WGS sequence"/>
</dbReference>
<gene>
    <name evidence="2" type="ORF">AB8O55_11250</name>
</gene>
<feature type="region of interest" description="Disordered" evidence="1">
    <location>
        <begin position="1"/>
        <end position="21"/>
    </location>
</feature>
<keyword evidence="3" id="KW-1185">Reference proteome</keyword>
<dbReference type="RefSeq" id="WP_345363163.1">
    <property type="nucleotide sequence ID" value="NZ_BAABII010000009.1"/>
</dbReference>
<evidence type="ECO:0000256" key="1">
    <source>
        <dbReference type="SAM" id="MobiDB-lite"/>
    </source>
</evidence>